<dbReference type="STRING" id="260552.Mag101_12440"/>
<keyword evidence="8" id="KW-1185">Reference proteome</keyword>
<reference evidence="7" key="1">
    <citation type="submission" date="2017-02" db="EMBL/GenBank/DDBJ databases">
        <title>Genome of Microbulbifer agarilyticus GP101.</title>
        <authorList>
            <person name="Jung J."/>
            <person name="Bae S.S."/>
            <person name="Baek K."/>
        </authorList>
    </citation>
    <scope>NUCLEOTIDE SEQUENCE [LARGE SCALE GENOMIC DNA]</scope>
    <source>
        <strain evidence="7">GP101</strain>
    </source>
</reference>
<dbReference type="PANTHER" id="PTHR30566:SF27">
    <property type="entry name" value="MECHANOSENSITIVE ION CHANNEL PROTEIN"/>
    <property type="match status" value="1"/>
</dbReference>
<name>A0A1Q2M6I6_9GAMM</name>
<protein>
    <submittedName>
        <fullName evidence="7">Mechanosensitive ion channel protein MscS</fullName>
    </submittedName>
</protein>
<dbReference type="eggNOG" id="COG0668">
    <property type="taxonomic scope" value="Bacteria"/>
</dbReference>
<dbReference type="Proteomes" id="UP000188219">
    <property type="component" value="Chromosome"/>
</dbReference>
<evidence type="ECO:0000256" key="2">
    <source>
        <dbReference type="ARBA" id="ARBA00022692"/>
    </source>
</evidence>
<evidence type="ECO:0000259" key="6">
    <source>
        <dbReference type="Pfam" id="PF00924"/>
    </source>
</evidence>
<evidence type="ECO:0000256" key="5">
    <source>
        <dbReference type="SAM" id="Phobius"/>
    </source>
</evidence>
<evidence type="ECO:0000256" key="1">
    <source>
        <dbReference type="ARBA" id="ARBA00004370"/>
    </source>
</evidence>
<evidence type="ECO:0000313" key="8">
    <source>
        <dbReference type="Proteomes" id="UP000188219"/>
    </source>
</evidence>
<dbReference type="Pfam" id="PF00924">
    <property type="entry name" value="MS_channel_2nd"/>
    <property type="match status" value="1"/>
</dbReference>
<evidence type="ECO:0000313" key="7">
    <source>
        <dbReference type="EMBL" id="AQQ68353.1"/>
    </source>
</evidence>
<dbReference type="AlphaFoldDB" id="A0A1Q2M6I6"/>
<dbReference type="OrthoDB" id="9775421at2"/>
<sequence>MNLLPVLQQLLQNKLVISALVVAVILLLRFTLSWIFSRQRQWEKQSRRRRINTVHNLSNLLLVIGVIIVWAPEIREFAISIAAFSVAIVFALRELVQSLVGKIYQASMRSFQVGDWIKVGDQFGEVIDSDWLSTTLLEIDPHGLGNGYTGITLYMPNNVFFTKPVKNLNFMRRYIEHSFSIVRENNRGNPFAAKRFLEERILEYSESFIDVAARYCQMIEHRTGVELAGTDPKVSIATNEHGHDVVSITIFCPREQAHEIEQRVTEDFYDFWYSGPQTETTVKTD</sequence>
<dbReference type="Gene3D" id="2.30.30.60">
    <property type="match status" value="1"/>
</dbReference>
<organism evidence="7 8">
    <name type="scientific">Microbulbifer agarilyticus</name>
    <dbReference type="NCBI Taxonomy" id="260552"/>
    <lineage>
        <taxon>Bacteria</taxon>
        <taxon>Pseudomonadati</taxon>
        <taxon>Pseudomonadota</taxon>
        <taxon>Gammaproteobacteria</taxon>
        <taxon>Cellvibrionales</taxon>
        <taxon>Microbulbiferaceae</taxon>
        <taxon>Microbulbifer</taxon>
    </lineage>
</organism>
<keyword evidence="2 5" id="KW-0812">Transmembrane</keyword>
<gene>
    <name evidence="7" type="ORF">Mag101_12440</name>
</gene>
<dbReference type="RefSeq" id="WP_077405455.1">
    <property type="nucleotide sequence ID" value="NZ_CP019650.1"/>
</dbReference>
<keyword evidence="4 5" id="KW-0472">Membrane</keyword>
<feature type="transmembrane region" description="Helical" evidence="5">
    <location>
        <begin position="15"/>
        <end position="32"/>
    </location>
</feature>
<proteinExistence type="predicted"/>
<dbReference type="GO" id="GO:0016020">
    <property type="term" value="C:membrane"/>
    <property type="evidence" value="ECO:0007669"/>
    <property type="project" value="UniProtKB-SubCell"/>
</dbReference>
<dbReference type="InterPro" id="IPR023408">
    <property type="entry name" value="MscS_beta-dom_sf"/>
</dbReference>
<dbReference type="SUPFAM" id="SSF50182">
    <property type="entry name" value="Sm-like ribonucleoproteins"/>
    <property type="match status" value="1"/>
</dbReference>
<dbReference type="GO" id="GO:0008381">
    <property type="term" value="F:mechanosensitive monoatomic ion channel activity"/>
    <property type="evidence" value="ECO:0007669"/>
    <property type="project" value="UniProtKB-ARBA"/>
</dbReference>
<evidence type="ECO:0000256" key="4">
    <source>
        <dbReference type="ARBA" id="ARBA00023136"/>
    </source>
</evidence>
<feature type="transmembrane region" description="Helical" evidence="5">
    <location>
        <begin position="53"/>
        <end position="71"/>
    </location>
</feature>
<dbReference type="EMBL" id="CP019650">
    <property type="protein sequence ID" value="AQQ68353.1"/>
    <property type="molecule type" value="Genomic_DNA"/>
</dbReference>
<dbReference type="InterPro" id="IPR006685">
    <property type="entry name" value="MscS_channel_2nd"/>
</dbReference>
<dbReference type="PANTHER" id="PTHR30566">
    <property type="entry name" value="YNAI-RELATED MECHANOSENSITIVE ION CHANNEL"/>
    <property type="match status" value="1"/>
</dbReference>
<dbReference type="KEGG" id="maga:Mag101_12440"/>
<evidence type="ECO:0000256" key="3">
    <source>
        <dbReference type="ARBA" id="ARBA00022989"/>
    </source>
</evidence>
<accession>A0A1Q2M6I6</accession>
<keyword evidence="3 5" id="KW-1133">Transmembrane helix</keyword>
<comment type="subcellular location">
    <subcellularLocation>
        <location evidence="1">Membrane</location>
    </subcellularLocation>
</comment>
<feature type="domain" description="Mechanosensitive ion channel MscS" evidence="6">
    <location>
        <begin position="95"/>
        <end position="169"/>
    </location>
</feature>
<dbReference type="InterPro" id="IPR010920">
    <property type="entry name" value="LSM_dom_sf"/>
</dbReference>